<proteinExistence type="predicted"/>
<evidence type="ECO:0008006" key="8">
    <source>
        <dbReference type="Google" id="ProtNLM"/>
    </source>
</evidence>
<dbReference type="InterPro" id="IPR000884">
    <property type="entry name" value="TSP1_rpt"/>
</dbReference>
<dbReference type="PROSITE" id="PS50092">
    <property type="entry name" value="TSP1"/>
    <property type="match status" value="4"/>
</dbReference>
<dbReference type="PANTHER" id="PTHR22906">
    <property type="entry name" value="PROPERDIN"/>
    <property type="match status" value="1"/>
</dbReference>
<dbReference type="InterPro" id="IPR052065">
    <property type="entry name" value="Compl_asym_regulator"/>
</dbReference>
<dbReference type="SMART" id="SM00209">
    <property type="entry name" value="TSP1"/>
    <property type="match status" value="4"/>
</dbReference>
<comment type="subcellular location">
    <subcellularLocation>
        <location evidence="1">Secreted</location>
    </subcellularLocation>
</comment>
<dbReference type="SUPFAM" id="SSF82895">
    <property type="entry name" value="TSP-1 type 1 repeat"/>
    <property type="match status" value="4"/>
</dbReference>
<evidence type="ECO:0000256" key="4">
    <source>
        <dbReference type="ARBA" id="ARBA00022737"/>
    </source>
</evidence>
<dbReference type="SUPFAM" id="SSF57567">
    <property type="entry name" value="Serine protease inhibitors"/>
    <property type="match status" value="1"/>
</dbReference>
<sequence>PDVGCPIDRLYRECGKDDSCPYSCAHLTQQVECFPDECEEGCHCPLGTYFHNGSCITDCPCVVTEEILRGLRNATPGATPHPPSQVTLHGAELIPGEEVTSGDQIHHGCSSCTCENGHMECAFSACPQDGGFTLWSPWSPCSVSCGGLGNMTRSRDCSNPPPANGGKECEGPSVDIKYCQAPDCEDVTPGSPEPPTDMAGPADEEFGPWSPWTPCSKSCSDRHFPAVKTRSRFCPSGRNCSGESFQENVCNLPQCTGPDSPPCVDEECQQRNCSWNPWSEWSECSRSCGVGQQRRLRTYNPPGEKGVWCDDILTGNTERRFCNLQACIVNGSWSKWSPWSWCDRTCGGGRSVRSRTCTSPPPKNGGNECPGEKYQVRICNPKPCGE</sequence>
<evidence type="ECO:0000256" key="5">
    <source>
        <dbReference type="ARBA" id="ARBA00023157"/>
    </source>
</evidence>
<dbReference type="InterPro" id="IPR036084">
    <property type="entry name" value="Ser_inhib-like_sf"/>
</dbReference>
<gene>
    <name evidence="6" type="ORF">SPARVUS_LOCUS9641354</name>
</gene>
<keyword evidence="3" id="KW-0732">Signal</keyword>
<keyword evidence="4" id="KW-0677">Repeat</keyword>
<evidence type="ECO:0000256" key="3">
    <source>
        <dbReference type="ARBA" id="ARBA00022729"/>
    </source>
</evidence>
<reference evidence="6" key="1">
    <citation type="submission" date="2023-05" db="EMBL/GenBank/DDBJ databases">
        <authorList>
            <person name="Stuckert A."/>
        </authorList>
    </citation>
    <scope>NUCLEOTIDE SEQUENCE</scope>
</reference>
<evidence type="ECO:0000313" key="7">
    <source>
        <dbReference type="Proteomes" id="UP001162483"/>
    </source>
</evidence>
<dbReference type="EMBL" id="CATNWA010015352">
    <property type="protein sequence ID" value="CAI9582303.1"/>
    <property type="molecule type" value="Genomic_DNA"/>
</dbReference>
<comment type="caution">
    <text evidence="6">The sequence shown here is derived from an EMBL/GenBank/DDBJ whole genome shotgun (WGS) entry which is preliminary data.</text>
</comment>
<dbReference type="InterPro" id="IPR036383">
    <property type="entry name" value="TSP1_rpt_sf"/>
</dbReference>
<name>A0ABN9EFU9_9NEOB</name>
<dbReference type="PRINTS" id="PR01705">
    <property type="entry name" value="TSP1REPEAT"/>
</dbReference>
<feature type="non-terminal residue" evidence="6">
    <location>
        <position position="1"/>
    </location>
</feature>
<evidence type="ECO:0000313" key="6">
    <source>
        <dbReference type="EMBL" id="CAI9582303.1"/>
    </source>
</evidence>
<dbReference type="Pfam" id="PF00090">
    <property type="entry name" value="TSP_1"/>
    <property type="match status" value="4"/>
</dbReference>
<evidence type="ECO:0000256" key="2">
    <source>
        <dbReference type="ARBA" id="ARBA00022525"/>
    </source>
</evidence>
<organism evidence="6 7">
    <name type="scientific">Staurois parvus</name>
    <dbReference type="NCBI Taxonomy" id="386267"/>
    <lineage>
        <taxon>Eukaryota</taxon>
        <taxon>Metazoa</taxon>
        <taxon>Chordata</taxon>
        <taxon>Craniata</taxon>
        <taxon>Vertebrata</taxon>
        <taxon>Euteleostomi</taxon>
        <taxon>Amphibia</taxon>
        <taxon>Batrachia</taxon>
        <taxon>Anura</taxon>
        <taxon>Neobatrachia</taxon>
        <taxon>Ranoidea</taxon>
        <taxon>Ranidae</taxon>
        <taxon>Staurois</taxon>
    </lineage>
</organism>
<keyword evidence="7" id="KW-1185">Reference proteome</keyword>
<protein>
    <recommendedName>
        <fullName evidence="8">TIL domain-containing protein</fullName>
    </recommendedName>
</protein>
<keyword evidence="2" id="KW-0964">Secreted</keyword>
<keyword evidence="5" id="KW-1015">Disulfide bond</keyword>
<evidence type="ECO:0000256" key="1">
    <source>
        <dbReference type="ARBA" id="ARBA00004613"/>
    </source>
</evidence>
<dbReference type="Gene3D" id="2.20.100.10">
    <property type="entry name" value="Thrombospondin type-1 (TSP1) repeat"/>
    <property type="match status" value="4"/>
</dbReference>
<accession>A0ABN9EFU9</accession>
<dbReference type="PANTHER" id="PTHR22906:SF43">
    <property type="entry name" value="PROPERDIN"/>
    <property type="match status" value="1"/>
</dbReference>
<feature type="non-terminal residue" evidence="6">
    <location>
        <position position="386"/>
    </location>
</feature>
<dbReference type="CDD" id="cd19941">
    <property type="entry name" value="TIL"/>
    <property type="match status" value="1"/>
</dbReference>
<dbReference type="Proteomes" id="UP001162483">
    <property type="component" value="Unassembled WGS sequence"/>
</dbReference>